<evidence type="ECO:0000313" key="3">
    <source>
        <dbReference type="Proteomes" id="UP000028058"/>
    </source>
</evidence>
<protein>
    <submittedName>
        <fullName evidence="2">DUF397 domain-containing protein</fullName>
    </submittedName>
</protein>
<reference evidence="2 3" key="1">
    <citation type="journal article" date="2014" name="Genome Announc.">
        <title>Draft Genome Sequence of Streptomyces fradiae ATCC 19609, a Strain Highly Sensitive to Antibiotics.</title>
        <authorList>
            <person name="Bekker O.B."/>
            <person name="Klimina K.M."/>
            <person name="Vatlin A.A."/>
            <person name="Zakharevich N.V."/>
            <person name="Kasianov A.S."/>
            <person name="Danilenko V.N."/>
        </authorList>
    </citation>
    <scope>NUCLEOTIDE SEQUENCE [LARGE SCALE GENOMIC DNA]</scope>
    <source>
        <strain evidence="2 3">ATCC 19609</strain>
    </source>
</reference>
<keyword evidence="3" id="KW-1185">Reference proteome</keyword>
<dbReference type="EMBL" id="JNAD02000002">
    <property type="protein sequence ID" value="RKM98083.1"/>
    <property type="molecule type" value="Genomic_DNA"/>
</dbReference>
<dbReference type="InterPro" id="IPR007278">
    <property type="entry name" value="DUF397"/>
</dbReference>
<dbReference type="AlphaFoldDB" id="A0A3R7I6L0"/>
<dbReference type="Pfam" id="PF04149">
    <property type="entry name" value="DUF397"/>
    <property type="match status" value="1"/>
</dbReference>
<proteinExistence type="predicted"/>
<accession>A0A3R7I6L0</accession>
<organism evidence="2 3">
    <name type="scientific">Streptomyces xinghaiensis</name>
    <dbReference type="NCBI Taxonomy" id="1038928"/>
    <lineage>
        <taxon>Bacteria</taxon>
        <taxon>Bacillati</taxon>
        <taxon>Actinomycetota</taxon>
        <taxon>Actinomycetes</taxon>
        <taxon>Kitasatosporales</taxon>
        <taxon>Streptomycetaceae</taxon>
        <taxon>Streptomyces</taxon>
    </lineage>
</organism>
<comment type="caution">
    <text evidence="2">The sequence shown here is derived from an EMBL/GenBank/DDBJ whole genome shotgun (WGS) entry which is preliminary data.</text>
</comment>
<dbReference type="Proteomes" id="UP000028058">
    <property type="component" value="Unassembled WGS sequence"/>
</dbReference>
<gene>
    <name evidence="2" type="ORF">SFRA_006080</name>
</gene>
<sequence length="71" mass="7344">MKGTQLSELIWIKSSFSEASGNACVEVAVCDGAAVAIRDSVQPARSIRASRAALDALITGLRTGALDNPRG</sequence>
<feature type="domain" description="DUF397" evidence="1">
    <location>
        <begin position="11"/>
        <end position="62"/>
    </location>
</feature>
<evidence type="ECO:0000259" key="1">
    <source>
        <dbReference type="Pfam" id="PF04149"/>
    </source>
</evidence>
<name>A0A3R7I6L0_9ACTN</name>
<evidence type="ECO:0000313" key="2">
    <source>
        <dbReference type="EMBL" id="RKM98083.1"/>
    </source>
</evidence>